<evidence type="ECO:0000256" key="1">
    <source>
        <dbReference type="ARBA" id="ARBA00008061"/>
    </source>
</evidence>
<dbReference type="SMART" id="SM00642">
    <property type="entry name" value="Aamy"/>
    <property type="match status" value="1"/>
</dbReference>
<dbReference type="InterPro" id="IPR006047">
    <property type="entry name" value="GH13_cat_dom"/>
</dbReference>
<feature type="domain" description="Glycosyl hydrolase family 13 catalytic" evidence="3">
    <location>
        <begin position="18"/>
        <end position="438"/>
    </location>
</feature>
<reference evidence="4 5" key="1">
    <citation type="journal article" date="2023" name="G3 (Bethesda)">
        <title>A chromosome-level genome assembly of Zasmidium syzygii isolated from banana leaves.</title>
        <authorList>
            <person name="van Westerhoven A.C."/>
            <person name="Mehrabi R."/>
            <person name="Talebi R."/>
            <person name="Steentjes M.B.F."/>
            <person name="Corcolon B."/>
            <person name="Chong P.A."/>
            <person name="Kema G.H.J."/>
            <person name="Seidl M.F."/>
        </authorList>
    </citation>
    <scope>NUCLEOTIDE SEQUENCE [LARGE SCALE GENOMIC DNA]</scope>
    <source>
        <strain evidence="4 5">P124</strain>
    </source>
</reference>
<organism evidence="4 5">
    <name type="scientific">Zasmidium cellare</name>
    <name type="common">Wine cellar mold</name>
    <name type="synonym">Racodium cellare</name>
    <dbReference type="NCBI Taxonomy" id="395010"/>
    <lineage>
        <taxon>Eukaryota</taxon>
        <taxon>Fungi</taxon>
        <taxon>Dikarya</taxon>
        <taxon>Ascomycota</taxon>
        <taxon>Pezizomycotina</taxon>
        <taxon>Dothideomycetes</taxon>
        <taxon>Dothideomycetidae</taxon>
        <taxon>Mycosphaerellales</taxon>
        <taxon>Mycosphaerellaceae</taxon>
        <taxon>Zasmidium</taxon>
    </lineage>
</organism>
<keyword evidence="5" id="KW-1185">Reference proteome</keyword>
<dbReference type="PANTHER" id="PTHR10357:SF179">
    <property type="entry name" value="NEUTRAL AND BASIC AMINO ACID TRANSPORT PROTEIN RBAT"/>
    <property type="match status" value="1"/>
</dbReference>
<dbReference type="CDD" id="cd11333">
    <property type="entry name" value="AmyAc_SI_OligoGlu_DGase"/>
    <property type="match status" value="1"/>
</dbReference>
<gene>
    <name evidence="4" type="ORF">PRZ48_014853</name>
</gene>
<name>A0ABR0DWV8_ZASCE</name>
<proteinExistence type="inferred from homology"/>
<sequence>MSSTKVGKTWWKETVVYQIYPASFKDSNGDGLGDIPGIISKIPYIASLGVNAVWLSPIYASPQHDMGYDISDYRDIHGPYGTLDDFQRLIDELHKNQIKLLMDLVVNHTSDEHSWFKESRSSKQTPKRNWYFWRDPKYDADGNRQEPNNWRSIFGGSAWHYDEATDQYYLALFLPSQPDLNWSNADMRQATYDDMRFWLDRGVDGFRIDSMNLMSKHPDLPDAKVIRPKEKYQDGSEFFASGPKMHDYIREMRTEVFDHYDAMTVGELGFTKDEQSVSEYVAKDRHELNMVFTGDIVDMDFGPGGKYERDDFHPRKIRHITNMWQCALPKFDGWNSVYLDNHDSGRSLSRYASDKPEHRIASAKMLATYLLTLAGTPFLLAGQEFGMANLGKDYGAESYIDVEAKNAYNAILEQRGGAESSMGDVLREMQLKARDHGRLPVQWDDSPNAGFTTPDAKPWMTINKDHVEWNAANQQDDDDSVLSFYKHLLQLRKDHAGLLVYGSYTPLKERRPGRWSSDQEQSISAAKYDGYEVLVSNGQSEFADGSVRLGAYGTVVLLKQQ</sequence>
<dbReference type="Pfam" id="PF00128">
    <property type="entry name" value="Alpha-amylase"/>
    <property type="match status" value="1"/>
</dbReference>
<comment type="similarity">
    <text evidence="1">Belongs to the glycosyl hydrolase 13 family.</text>
</comment>
<dbReference type="PANTHER" id="PTHR10357">
    <property type="entry name" value="ALPHA-AMYLASE FAMILY MEMBER"/>
    <property type="match status" value="1"/>
</dbReference>
<keyword evidence="2" id="KW-0462">Maltose metabolism</keyword>
<comment type="caution">
    <text evidence="4">The sequence shown here is derived from an EMBL/GenBank/DDBJ whole genome shotgun (WGS) entry which is preliminary data.</text>
</comment>
<dbReference type="Proteomes" id="UP001305779">
    <property type="component" value="Unassembled WGS sequence"/>
</dbReference>
<evidence type="ECO:0000313" key="4">
    <source>
        <dbReference type="EMBL" id="KAK4493668.1"/>
    </source>
</evidence>
<dbReference type="InterPro" id="IPR045857">
    <property type="entry name" value="O16G_dom_2"/>
</dbReference>
<dbReference type="InterPro" id="IPR017853">
    <property type="entry name" value="GH"/>
</dbReference>
<protein>
    <recommendedName>
        <fullName evidence="3">Glycosyl hydrolase family 13 catalytic domain-containing protein</fullName>
    </recommendedName>
</protein>
<evidence type="ECO:0000313" key="5">
    <source>
        <dbReference type="Proteomes" id="UP001305779"/>
    </source>
</evidence>
<evidence type="ECO:0000256" key="2">
    <source>
        <dbReference type="ARBA" id="ARBA00026248"/>
    </source>
</evidence>
<dbReference type="EMBL" id="JAXOVC010000015">
    <property type="protein sequence ID" value="KAK4493668.1"/>
    <property type="molecule type" value="Genomic_DNA"/>
</dbReference>
<accession>A0ABR0DWV8</accession>
<evidence type="ECO:0000259" key="3">
    <source>
        <dbReference type="SMART" id="SM00642"/>
    </source>
</evidence>
<dbReference type="Gene3D" id="3.20.20.80">
    <property type="entry name" value="Glycosidases"/>
    <property type="match status" value="1"/>
</dbReference>
<dbReference type="SUPFAM" id="SSF51445">
    <property type="entry name" value="(Trans)glycosidases"/>
    <property type="match status" value="1"/>
</dbReference>
<dbReference type="Gene3D" id="3.90.400.10">
    <property type="entry name" value="Oligo-1,6-glucosidase, Domain 2"/>
    <property type="match status" value="1"/>
</dbReference>